<evidence type="ECO:0000313" key="3">
    <source>
        <dbReference type="Proteomes" id="UP000054877"/>
    </source>
</evidence>
<dbReference type="OrthoDB" id="5638139at2"/>
<feature type="signal peptide" evidence="1">
    <location>
        <begin position="1"/>
        <end position="19"/>
    </location>
</feature>
<evidence type="ECO:0000313" key="2">
    <source>
        <dbReference type="EMBL" id="KTD64557.1"/>
    </source>
</evidence>
<dbReference type="EMBL" id="LNYX01000013">
    <property type="protein sequence ID" value="KTD64557.1"/>
    <property type="molecule type" value="Genomic_DNA"/>
</dbReference>
<keyword evidence="3" id="KW-1185">Reference proteome</keyword>
<sequence>MSKWIMVALTLNLFSAAYAADTDATCRKLGIDDIQECVLSSSQGNTDKVYGITNMPYALCSKAACKPMKHVKFAECECEVANYKKGWKSFSVSPGRYVSAKPTYSDDGGLQTVQSNYSMANISDFSERPAQLCQYGAPHHWANCYGVRCQVKNQIADGKVRQIAVCVCPVNANKMFLIGATEKSACARPDIIWSATIGDGSHVYGNKPVFIFYNKIYPQSPPAKKIK</sequence>
<name>A0A0W0Z628_LEGSP</name>
<dbReference type="PATRIC" id="fig|452.5.peg.1506"/>
<dbReference type="AlphaFoldDB" id="A0A0W0Z628"/>
<feature type="chain" id="PRO_5006918365" evidence="1">
    <location>
        <begin position="20"/>
        <end position="227"/>
    </location>
</feature>
<evidence type="ECO:0000256" key="1">
    <source>
        <dbReference type="SAM" id="SignalP"/>
    </source>
</evidence>
<comment type="caution">
    <text evidence="2">The sequence shown here is derived from an EMBL/GenBank/DDBJ whole genome shotgun (WGS) entry which is preliminary data.</text>
</comment>
<proteinExistence type="predicted"/>
<gene>
    <name evidence="2" type="ORF">Lspi_1364</name>
</gene>
<organism evidence="2 3">
    <name type="scientific">Legionella spiritensis</name>
    <dbReference type="NCBI Taxonomy" id="452"/>
    <lineage>
        <taxon>Bacteria</taxon>
        <taxon>Pseudomonadati</taxon>
        <taxon>Pseudomonadota</taxon>
        <taxon>Gammaproteobacteria</taxon>
        <taxon>Legionellales</taxon>
        <taxon>Legionellaceae</taxon>
        <taxon>Legionella</taxon>
    </lineage>
</organism>
<dbReference type="RefSeq" id="WP_058483273.1">
    <property type="nucleotide sequence ID" value="NZ_CAAAII010000014.1"/>
</dbReference>
<reference evidence="2 3" key="1">
    <citation type="submission" date="2015-11" db="EMBL/GenBank/DDBJ databases">
        <title>Genomic analysis of 38 Legionella species identifies large and diverse effector repertoires.</title>
        <authorList>
            <person name="Burstein D."/>
            <person name="Amaro F."/>
            <person name="Zusman T."/>
            <person name="Lifshitz Z."/>
            <person name="Cohen O."/>
            <person name="Gilbert J.A."/>
            <person name="Pupko T."/>
            <person name="Shuman H.A."/>
            <person name="Segal G."/>
        </authorList>
    </citation>
    <scope>NUCLEOTIDE SEQUENCE [LARGE SCALE GENOMIC DNA]</scope>
    <source>
        <strain evidence="2 3">Mt.St.Helens-9</strain>
    </source>
</reference>
<protein>
    <submittedName>
        <fullName evidence="2">Uncharacterized protein</fullName>
    </submittedName>
</protein>
<accession>A0A0W0Z628</accession>
<dbReference type="Proteomes" id="UP000054877">
    <property type="component" value="Unassembled WGS sequence"/>
</dbReference>
<keyword evidence="1" id="KW-0732">Signal</keyword>